<dbReference type="PROSITE" id="PS01081">
    <property type="entry name" value="HTH_TETR_1"/>
    <property type="match status" value="1"/>
</dbReference>
<evidence type="ECO:0000256" key="1">
    <source>
        <dbReference type="ARBA" id="ARBA00023125"/>
    </source>
</evidence>
<dbReference type="InterPro" id="IPR001647">
    <property type="entry name" value="HTH_TetR"/>
</dbReference>
<dbReference type="InterPro" id="IPR041669">
    <property type="entry name" value="TetR_C_15"/>
</dbReference>
<dbReference type="PROSITE" id="PS50977">
    <property type="entry name" value="HTH_TETR_2"/>
    <property type="match status" value="1"/>
</dbReference>
<dbReference type="GO" id="GO:0003700">
    <property type="term" value="F:DNA-binding transcription factor activity"/>
    <property type="evidence" value="ECO:0007669"/>
    <property type="project" value="TreeGrafter"/>
</dbReference>
<evidence type="ECO:0000256" key="2">
    <source>
        <dbReference type="PROSITE-ProRule" id="PRU00335"/>
    </source>
</evidence>
<dbReference type="InterPro" id="IPR009057">
    <property type="entry name" value="Homeodomain-like_sf"/>
</dbReference>
<comment type="caution">
    <text evidence="5">The sequence shown here is derived from an EMBL/GenBank/DDBJ whole genome shotgun (WGS) entry which is preliminary data.</text>
</comment>
<dbReference type="PRINTS" id="PR00455">
    <property type="entry name" value="HTHTETR"/>
</dbReference>
<dbReference type="Pfam" id="PF00440">
    <property type="entry name" value="TetR_N"/>
    <property type="match status" value="1"/>
</dbReference>
<organism evidence="5 6">
    <name type="scientific">Sorangium cellulosum</name>
    <name type="common">Polyangium cellulosum</name>
    <dbReference type="NCBI Taxonomy" id="56"/>
    <lineage>
        <taxon>Bacteria</taxon>
        <taxon>Pseudomonadati</taxon>
        <taxon>Myxococcota</taxon>
        <taxon>Polyangia</taxon>
        <taxon>Polyangiales</taxon>
        <taxon>Polyangiaceae</taxon>
        <taxon>Sorangium</taxon>
    </lineage>
</organism>
<name>A0A150S435_SORCE</name>
<dbReference type="EMBL" id="JEMB01001463">
    <property type="protein sequence ID" value="KYF87192.1"/>
    <property type="molecule type" value="Genomic_DNA"/>
</dbReference>
<dbReference type="Gene3D" id="1.10.357.10">
    <property type="entry name" value="Tetracycline Repressor, domain 2"/>
    <property type="match status" value="1"/>
</dbReference>
<reference evidence="5 6" key="1">
    <citation type="submission" date="2014-02" db="EMBL/GenBank/DDBJ databases">
        <title>The small core and large imbalanced accessory genome model reveals a collaborative survival strategy of Sorangium cellulosum strains in nature.</title>
        <authorList>
            <person name="Han K."/>
            <person name="Peng R."/>
            <person name="Blom J."/>
            <person name="Li Y.-Z."/>
        </authorList>
    </citation>
    <scope>NUCLEOTIDE SEQUENCE [LARGE SCALE GENOMIC DNA]</scope>
    <source>
        <strain evidence="5 6">So0011-07</strain>
    </source>
</reference>
<keyword evidence="1 2" id="KW-0238">DNA-binding</keyword>
<evidence type="ECO:0000256" key="3">
    <source>
        <dbReference type="SAM" id="MobiDB-lite"/>
    </source>
</evidence>
<dbReference type="PANTHER" id="PTHR30055">
    <property type="entry name" value="HTH-TYPE TRANSCRIPTIONAL REGULATOR RUTR"/>
    <property type="match status" value="1"/>
</dbReference>
<dbReference type="PANTHER" id="PTHR30055:SF223">
    <property type="entry name" value="HTH-TYPE TRANSCRIPTIONAL REGULATOR UIDR"/>
    <property type="match status" value="1"/>
</dbReference>
<dbReference type="GO" id="GO:0000976">
    <property type="term" value="F:transcription cis-regulatory region binding"/>
    <property type="evidence" value="ECO:0007669"/>
    <property type="project" value="TreeGrafter"/>
</dbReference>
<evidence type="ECO:0000313" key="5">
    <source>
        <dbReference type="EMBL" id="KYF87192.1"/>
    </source>
</evidence>
<gene>
    <name evidence="5" type="ORF">BE17_40245</name>
</gene>
<dbReference type="Proteomes" id="UP000075635">
    <property type="component" value="Unassembled WGS sequence"/>
</dbReference>
<proteinExistence type="predicted"/>
<feature type="region of interest" description="Disordered" evidence="3">
    <location>
        <begin position="188"/>
        <end position="208"/>
    </location>
</feature>
<dbReference type="SUPFAM" id="SSF46689">
    <property type="entry name" value="Homeodomain-like"/>
    <property type="match status" value="1"/>
</dbReference>
<feature type="DNA-binding region" description="H-T-H motif" evidence="2">
    <location>
        <begin position="23"/>
        <end position="42"/>
    </location>
</feature>
<accession>A0A150S435</accession>
<protein>
    <recommendedName>
        <fullName evidence="4">HTH tetR-type domain-containing protein</fullName>
    </recommendedName>
</protein>
<dbReference type="Pfam" id="PF17918">
    <property type="entry name" value="TetR_C_15"/>
    <property type="match status" value="1"/>
</dbReference>
<dbReference type="AlphaFoldDB" id="A0A150S435"/>
<dbReference type="InterPro" id="IPR023772">
    <property type="entry name" value="DNA-bd_HTH_TetR-type_CS"/>
</dbReference>
<feature type="domain" description="HTH tetR-type" evidence="4">
    <location>
        <begin position="1"/>
        <end position="60"/>
    </location>
</feature>
<evidence type="ECO:0000313" key="6">
    <source>
        <dbReference type="Proteomes" id="UP000075635"/>
    </source>
</evidence>
<evidence type="ECO:0000259" key="4">
    <source>
        <dbReference type="PROSITE" id="PS50977"/>
    </source>
</evidence>
<dbReference type="InterPro" id="IPR050109">
    <property type="entry name" value="HTH-type_TetR-like_transc_reg"/>
</dbReference>
<sequence>MTYDAILTATARVLVKDGYEAASTNRIAQEAGVSVGSLYQYFSSKEGLVMAVMDHHRARSLARFEARVAELAGAPLRVALGALIGEVLAEKVADPRLHQTLHELLPRMRQLGYVDSHELKIFRAVRAFLAPRATDIRPRDLDMAVFILVHSVNALAYAATTERPEYLQGDAFVEELCSLVVGYLRPEPARPRPANRRHSSARRGEGSR</sequence>